<protein>
    <submittedName>
        <fullName evidence="4">Alpha-amylase</fullName>
    </submittedName>
</protein>
<dbReference type="Proteomes" id="UP000223913">
    <property type="component" value="Unassembled WGS sequence"/>
</dbReference>
<comment type="caution">
    <text evidence="4">The sequence shown here is derived from an EMBL/GenBank/DDBJ whole genome shotgun (WGS) entry which is preliminary data.</text>
</comment>
<dbReference type="SMART" id="SM00642">
    <property type="entry name" value="Aamy"/>
    <property type="match status" value="1"/>
</dbReference>
<reference evidence="4 5" key="1">
    <citation type="submission" date="2017-10" db="EMBL/GenBank/DDBJ databases">
        <title>The draft genome sequence of Lewinella nigricans NBRC 102662.</title>
        <authorList>
            <person name="Wang K."/>
        </authorList>
    </citation>
    <scope>NUCLEOTIDE SEQUENCE [LARGE SCALE GENOMIC DNA]</scope>
    <source>
        <strain evidence="4 5">NBRC 102662</strain>
    </source>
</reference>
<keyword evidence="1" id="KW-0378">Hydrolase</keyword>
<keyword evidence="5" id="KW-1185">Reference proteome</keyword>
<evidence type="ECO:0000256" key="1">
    <source>
        <dbReference type="ARBA" id="ARBA00022801"/>
    </source>
</evidence>
<dbReference type="PROSITE" id="PS51257">
    <property type="entry name" value="PROKAR_LIPOPROTEIN"/>
    <property type="match status" value="1"/>
</dbReference>
<dbReference type="CDD" id="cd11314">
    <property type="entry name" value="AmyAc_arch_bac_plant_AmyA"/>
    <property type="match status" value="1"/>
</dbReference>
<dbReference type="GO" id="GO:0005509">
    <property type="term" value="F:calcium ion binding"/>
    <property type="evidence" value="ECO:0007669"/>
    <property type="project" value="InterPro"/>
</dbReference>
<gene>
    <name evidence="4" type="ORF">CRP01_15550</name>
</gene>
<dbReference type="InterPro" id="IPR006047">
    <property type="entry name" value="GH13_cat_dom"/>
</dbReference>
<dbReference type="PANTHER" id="PTHR43447">
    <property type="entry name" value="ALPHA-AMYLASE"/>
    <property type="match status" value="1"/>
</dbReference>
<proteinExistence type="predicted"/>
<dbReference type="RefSeq" id="WP_099150988.1">
    <property type="nucleotide sequence ID" value="NZ_PDUD01000021.1"/>
</dbReference>
<accession>A0A2D0NA67</accession>
<dbReference type="Pfam" id="PF07821">
    <property type="entry name" value="Alpha-amyl_C2"/>
    <property type="match status" value="1"/>
</dbReference>
<dbReference type="EMBL" id="PDUD01000021">
    <property type="protein sequence ID" value="PHN05411.1"/>
    <property type="molecule type" value="Genomic_DNA"/>
</dbReference>
<evidence type="ECO:0000313" key="5">
    <source>
        <dbReference type="Proteomes" id="UP000223913"/>
    </source>
</evidence>
<dbReference type="OrthoDB" id="9806009at2"/>
<name>A0A2D0NA67_FLAN2</name>
<dbReference type="AlphaFoldDB" id="A0A2D0NA67"/>
<dbReference type="Pfam" id="PF00128">
    <property type="entry name" value="Alpha-amylase"/>
    <property type="match status" value="1"/>
</dbReference>
<organism evidence="4 5">
    <name type="scientific">Flavilitoribacter nigricans (strain ATCC 23147 / DSM 23189 / NBRC 102662 / NCIMB 1420 / SS-2)</name>
    <name type="common">Lewinella nigricans</name>
    <dbReference type="NCBI Taxonomy" id="1122177"/>
    <lineage>
        <taxon>Bacteria</taxon>
        <taxon>Pseudomonadati</taxon>
        <taxon>Bacteroidota</taxon>
        <taxon>Saprospiria</taxon>
        <taxon>Saprospirales</taxon>
        <taxon>Lewinellaceae</taxon>
        <taxon>Flavilitoribacter</taxon>
    </lineage>
</organism>
<keyword evidence="2" id="KW-0326">Glycosidase</keyword>
<feature type="domain" description="Glycosyl hydrolase family 13 catalytic" evidence="3">
    <location>
        <begin position="35"/>
        <end position="402"/>
    </location>
</feature>
<dbReference type="GO" id="GO:0005975">
    <property type="term" value="P:carbohydrate metabolic process"/>
    <property type="evidence" value="ECO:0007669"/>
    <property type="project" value="InterPro"/>
</dbReference>
<dbReference type="InterPro" id="IPR017853">
    <property type="entry name" value="GH"/>
</dbReference>
<evidence type="ECO:0000313" key="4">
    <source>
        <dbReference type="EMBL" id="PHN05411.1"/>
    </source>
</evidence>
<dbReference type="Gene3D" id="3.20.20.80">
    <property type="entry name" value="Glycosidases"/>
    <property type="match status" value="1"/>
</dbReference>
<evidence type="ECO:0000259" key="3">
    <source>
        <dbReference type="SMART" id="SM00642"/>
    </source>
</evidence>
<dbReference type="GO" id="GO:0004556">
    <property type="term" value="F:alpha-amylase activity"/>
    <property type="evidence" value="ECO:0007669"/>
    <property type="project" value="InterPro"/>
</dbReference>
<dbReference type="InterPro" id="IPR012850">
    <property type="entry name" value="A-amylase_bs_C"/>
</dbReference>
<sequence>MKYFIILIHLLVSMIGCDLVSDPMRFSPAGFDDDRVLLQGFYWESYRHGHTDRFPEFGTKKWYQIIQENAPAIRDARFDLIWLPPPSYAGGLSAGYNPKEYFNLNNSYGDQQLHRAMLETLLLNGVEPVADIVINHRDGTNGWAGFVDPAWDTQSICRDDEAFLNSNSEVYNTPVAQRGAPEEKPTPYAQHQGTTYSYNAFRDLDHTNPEVRRDLIRYLLQLKSFGYRGWRYDMVHGYHARWIGVYNRASQPTFSVGEYDWDKQAEQRGWVWHTATNEGDLTTASNVFDFSSFFTLKDNKGNYTAWYGFGNGPGLIGDNTDNHDWRNRAVTFLENHDTGYRTNEDGSPQQNHERDNFANNWQIEQAYAYLLTHPGVPSVFWKHYFDWGNDLQQKIKALINARKVAGVTSGSQIHTQDNAREKGIYAAFVEGRDGKALYVRIGGSDDDWQPHYSGYQDYREYAAGNGWKVWVKLPGNPEVRQANLKSPFPLPEYREPESIEVSDGDLN</sequence>
<dbReference type="SUPFAM" id="SSF51445">
    <property type="entry name" value="(Trans)glycosidases"/>
    <property type="match status" value="1"/>
</dbReference>
<evidence type="ECO:0000256" key="2">
    <source>
        <dbReference type="ARBA" id="ARBA00023295"/>
    </source>
</evidence>